<gene>
    <name evidence="1" type="ORF">NSPZN2_100217</name>
</gene>
<dbReference type="Proteomes" id="UP000675880">
    <property type="component" value="Unassembled WGS sequence"/>
</dbReference>
<keyword evidence="2" id="KW-1185">Reference proteome</keyword>
<name>A0ABM8R1S9_9BACT</name>
<protein>
    <recommendedName>
        <fullName evidence="3">Secreted protein</fullName>
    </recommendedName>
</protein>
<dbReference type="EMBL" id="CAJNBJ010000002">
    <property type="protein sequence ID" value="CAE6728181.1"/>
    <property type="molecule type" value="Genomic_DNA"/>
</dbReference>
<accession>A0ABM8R1S9</accession>
<proteinExistence type="predicted"/>
<evidence type="ECO:0008006" key="3">
    <source>
        <dbReference type="Google" id="ProtNLM"/>
    </source>
</evidence>
<evidence type="ECO:0000313" key="2">
    <source>
        <dbReference type="Proteomes" id="UP000675880"/>
    </source>
</evidence>
<reference evidence="1 2" key="1">
    <citation type="submission" date="2021-02" db="EMBL/GenBank/DDBJ databases">
        <authorList>
            <person name="Han P."/>
        </authorList>
    </citation>
    <scope>NUCLEOTIDE SEQUENCE [LARGE SCALE GENOMIC DNA]</scope>
    <source>
        <strain evidence="1">Candidatus Nitrospira sp. ZN2</strain>
    </source>
</reference>
<organism evidence="1 2">
    <name type="scientific">Nitrospira defluvii</name>
    <dbReference type="NCBI Taxonomy" id="330214"/>
    <lineage>
        <taxon>Bacteria</taxon>
        <taxon>Pseudomonadati</taxon>
        <taxon>Nitrospirota</taxon>
        <taxon>Nitrospiria</taxon>
        <taxon>Nitrospirales</taxon>
        <taxon>Nitrospiraceae</taxon>
        <taxon>Nitrospira</taxon>
    </lineage>
</organism>
<evidence type="ECO:0000313" key="1">
    <source>
        <dbReference type="EMBL" id="CAE6728181.1"/>
    </source>
</evidence>
<sequence length="102" mass="11287">MCLLLPSRLLLRVHPHPPITGIRIALARIVSRGIPSWPGTGWALLVTQGGCRSLHRSITMTSRLVTGHNKEGSDDYSYRSTAVVRLCHRGHAGAEPSRRRSR</sequence>
<comment type="caution">
    <text evidence="1">The sequence shown here is derived from an EMBL/GenBank/DDBJ whole genome shotgun (WGS) entry which is preliminary data.</text>
</comment>